<accession>A0ABR9XQU4</accession>
<dbReference type="NCBIfam" id="TIGR04336">
    <property type="entry name" value="AmmeMemoSam_B"/>
    <property type="match status" value="1"/>
</dbReference>
<evidence type="ECO:0000313" key="2">
    <source>
        <dbReference type="EMBL" id="MBF0636365.1"/>
    </source>
</evidence>
<comment type="similarity">
    <text evidence="1">Belongs to the MEMO1 family.</text>
</comment>
<dbReference type="PANTHER" id="PTHR11060">
    <property type="entry name" value="PROTEIN MEMO1"/>
    <property type="match status" value="1"/>
</dbReference>
<name>A0ABR9XQU4_9CHLB</name>
<organism evidence="2 3">
    <name type="scientific">Prosthecochloris ethylica</name>
    <dbReference type="NCBI Taxonomy" id="2743976"/>
    <lineage>
        <taxon>Bacteria</taxon>
        <taxon>Pseudomonadati</taxon>
        <taxon>Chlorobiota</taxon>
        <taxon>Chlorobiia</taxon>
        <taxon>Chlorobiales</taxon>
        <taxon>Chlorobiaceae</taxon>
        <taxon>Prosthecochloris</taxon>
    </lineage>
</organism>
<protein>
    <submittedName>
        <fullName evidence="2">AmmeMemoRadiSam system protein B</fullName>
    </submittedName>
</protein>
<dbReference type="Gene3D" id="3.40.830.10">
    <property type="entry name" value="LigB-like"/>
    <property type="match status" value="1"/>
</dbReference>
<dbReference type="EMBL" id="JADGII010000005">
    <property type="protein sequence ID" value="MBF0636365.1"/>
    <property type="molecule type" value="Genomic_DNA"/>
</dbReference>
<dbReference type="Proteomes" id="UP000619838">
    <property type="component" value="Unassembled WGS sequence"/>
</dbReference>
<keyword evidence="3" id="KW-1185">Reference proteome</keyword>
<dbReference type="RefSeq" id="WP_175187177.1">
    <property type="nucleotide sequence ID" value="NZ_JABVZQ010000005.1"/>
</dbReference>
<dbReference type="CDD" id="cd07361">
    <property type="entry name" value="MEMO_like"/>
    <property type="match status" value="1"/>
</dbReference>
<proteinExistence type="inferred from homology"/>
<evidence type="ECO:0000256" key="1">
    <source>
        <dbReference type="ARBA" id="ARBA00006315"/>
    </source>
</evidence>
<dbReference type="InterPro" id="IPR002737">
    <property type="entry name" value="MEMO1_fam"/>
</dbReference>
<dbReference type="Pfam" id="PF01875">
    <property type="entry name" value="Memo"/>
    <property type="match status" value="1"/>
</dbReference>
<sequence>MNEPTRHPAVAESFYPSDPQELDRQVTGLLADAPPKPHSDRQVKALVVPHAGYTFSGNIAAHAYKQIEHTSCRTAILLGNAHAYLFEGIALDNHENWQSPLGSVEVNLDKAERFRLAEPSLVHYLNIAHHSDHVLEVQIPFLQRSLAPGFSILPVLFGENPKNIVRKTADILDSLLETEDLIIASSDLSHFPSYQDANDIDRQSMDYIAALDVRGLERHVRATMQKNIPHEDALFCGPDGLNVLLEIAIRNNWKAEILSYCNSGDATWQDREAVVGYGAIMFYC</sequence>
<gene>
    <name evidence="2" type="primary">amrB</name>
    <name evidence="2" type="ORF">INT08_04125</name>
</gene>
<comment type="caution">
    <text evidence="2">The sequence shown here is derived from an EMBL/GenBank/DDBJ whole genome shotgun (WGS) entry which is preliminary data.</text>
</comment>
<dbReference type="PANTHER" id="PTHR11060:SF0">
    <property type="entry name" value="PROTEIN MEMO1"/>
    <property type="match status" value="1"/>
</dbReference>
<evidence type="ECO:0000313" key="3">
    <source>
        <dbReference type="Proteomes" id="UP000619838"/>
    </source>
</evidence>
<reference evidence="2 3" key="1">
    <citation type="journal article" date="2020" name="Microorganisms">
        <title>Simultaneous Genome Sequencing of Prosthecochloris ethylica and Desulfuromonas acetoxidans within a Syntrophic Mixture Reveals Unique Pili and Protein Interactions.</title>
        <authorList>
            <person name="Kyndt J.A."/>
            <person name="Van Beeumen J.J."/>
            <person name="Meyer T.E."/>
        </authorList>
    </citation>
    <scope>NUCLEOTIDE SEQUENCE [LARGE SCALE GENOMIC DNA]</scope>
    <source>
        <strain evidence="2 3">N3</strain>
    </source>
</reference>